<name>A0A3M7R8C3_BRAPC</name>
<proteinExistence type="predicted"/>
<evidence type="ECO:0000313" key="2">
    <source>
        <dbReference type="Proteomes" id="UP000276133"/>
    </source>
</evidence>
<reference evidence="1 2" key="1">
    <citation type="journal article" date="2018" name="Sci. Rep.">
        <title>Genomic signatures of local adaptation to the degree of environmental predictability in rotifers.</title>
        <authorList>
            <person name="Franch-Gras L."/>
            <person name="Hahn C."/>
            <person name="Garcia-Roger E.M."/>
            <person name="Carmona M.J."/>
            <person name="Serra M."/>
            <person name="Gomez A."/>
        </authorList>
    </citation>
    <scope>NUCLEOTIDE SEQUENCE [LARGE SCALE GENOMIC DNA]</scope>
    <source>
        <strain evidence="1">HYR1</strain>
    </source>
</reference>
<keyword evidence="2" id="KW-1185">Reference proteome</keyword>
<dbReference type="EMBL" id="REGN01003977">
    <property type="protein sequence ID" value="RNA19780.1"/>
    <property type="molecule type" value="Genomic_DNA"/>
</dbReference>
<gene>
    <name evidence="1" type="ORF">BpHYR1_048874</name>
</gene>
<organism evidence="1 2">
    <name type="scientific">Brachionus plicatilis</name>
    <name type="common">Marine rotifer</name>
    <name type="synonym">Brachionus muelleri</name>
    <dbReference type="NCBI Taxonomy" id="10195"/>
    <lineage>
        <taxon>Eukaryota</taxon>
        <taxon>Metazoa</taxon>
        <taxon>Spiralia</taxon>
        <taxon>Gnathifera</taxon>
        <taxon>Rotifera</taxon>
        <taxon>Eurotatoria</taxon>
        <taxon>Monogononta</taxon>
        <taxon>Pseudotrocha</taxon>
        <taxon>Ploima</taxon>
        <taxon>Brachionidae</taxon>
        <taxon>Brachionus</taxon>
    </lineage>
</organism>
<sequence>MLLDSYPKMIDSDTEYEHSFLRMNKKLITKISIKFFKDLFSFPCIVNFETKNKNKNLLCRLAEFLQRLNLGDFCSCSLIQNSQCLFHALNKIKFQFHFKIRNWKSRGVRFAFSLHKVEKETDQIALNATTETVILEQNEIVGYFEVAAVFEDD</sequence>
<dbReference type="Proteomes" id="UP000276133">
    <property type="component" value="Unassembled WGS sequence"/>
</dbReference>
<dbReference type="AlphaFoldDB" id="A0A3M7R8C3"/>
<comment type="caution">
    <text evidence="1">The sequence shown here is derived from an EMBL/GenBank/DDBJ whole genome shotgun (WGS) entry which is preliminary data.</text>
</comment>
<accession>A0A3M7R8C3</accession>
<evidence type="ECO:0000313" key="1">
    <source>
        <dbReference type="EMBL" id="RNA19780.1"/>
    </source>
</evidence>
<protein>
    <submittedName>
        <fullName evidence="1">Uncharacterized protein</fullName>
    </submittedName>
</protein>
<feature type="non-terminal residue" evidence="1">
    <location>
        <position position="153"/>
    </location>
</feature>